<name>A0A1E7Z0M9_9GAMM</name>
<reference evidence="2 3" key="1">
    <citation type="submission" date="2016-07" db="EMBL/GenBank/DDBJ databases">
        <authorList>
            <person name="Yuval B."/>
        </authorList>
    </citation>
    <scope>NUCLEOTIDE SEQUENCE [LARGE SCALE GENOMIC DNA]</scope>
    <source>
        <strain evidence="2 3">IL</strain>
    </source>
</reference>
<evidence type="ECO:0000256" key="1">
    <source>
        <dbReference type="SAM" id="Phobius"/>
    </source>
</evidence>
<keyword evidence="1" id="KW-0472">Membrane</keyword>
<sequence length="99" mass="10954">MFLAEHHLLFLAVAGFVGTGTPVTLLSLLPQAFFDLASGTDKDTGSCCRRFLSKTFISLSHVKIDLSDVKRHNLSMERRNMTLRLQTGQSNCRNLGCVP</sequence>
<accession>A0A1E7Z0M9</accession>
<dbReference type="Proteomes" id="UP000243534">
    <property type="component" value="Unassembled WGS sequence"/>
</dbReference>
<comment type="caution">
    <text evidence="2">The sequence shown here is derived from an EMBL/GenBank/DDBJ whole genome shotgun (WGS) entry which is preliminary data.</text>
</comment>
<feature type="transmembrane region" description="Helical" evidence="1">
    <location>
        <begin position="6"/>
        <end position="29"/>
    </location>
</feature>
<protein>
    <submittedName>
        <fullName evidence="2">Uncharacterized protein</fullName>
    </submittedName>
</protein>
<dbReference type="EMBL" id="MAYS01000269">
    <property type="protein sequence ID" value="OFC62293.1"/>
    <property type="molecule type" value="Genomic_DNA"/>
</dbReference>
<keyword evidence="1" id="KW-1133">Transmembrane helix</keyword>
<evidence type="ECO:0000313" key="3">
    <source>
        <dbReference type="Proteomes" id="UP000243534"/>
    </source>
</evidence>
<gene>
    <name evidence="2" type="ORF">BBW68_10135</name>
</gene>
<proteinExistence type="predicted"/>
<keyword evidence="1" id="KW-0812">Transmembrane</keyword>
<organism evidence="2 3">
    <name type="scientific">Candidatus Erwinia dacicola</name>
    <dbReference type="NCBI Taxonomy" id="252393"/>
    <lineage>
        <taxon>Bacteria</taxon>
        <taxon>Pseudomonadati</taxon>
        <taxon>Pseudomonadota</taxon>
        <taxon>Gammaproteobacteria</taxon>
        <taxon>Enterobacterales</taxon>
        <taxon>Erwiniaceae</taxon>
        <taxon>Erwinia</taxon>
    </lineage>
</organism>
<dbReference type="AlphaFoldDB" id="A0A1E7Z0M9"/>
<evidence type="ECO:0000313" key="2">
    <source>
        <dbReference type="EMBL" id="OFC62293.1"/>
    </source>
</evidence>